<name>A0ABU0T6U6_9ACTN</name>
<evidence type="ECO:0000313" key="3">
    <source>
        <dbReference type="Proteomes" id="UP001230328"/>
    </source>
</evidence>
<dbReference type="Gene3D" id="1.10.260.40">
    <property type="entry name" value="lambda repressor-like DNA-binding domains"/>
    <property type="match status" value="1"/>
</dbReference>
<comment type="caution">
    <text evidence="2">The sequence shown here is derived from an EMBL/GenBank/DDBJ whole genome shotgun (WGS) entry which is preliminary data.</text>
</comment>
<dbReference type="InterPro" id="IPR001387">
    <property type="entry name" value="Cro/C1-type_HTH"/>
</dbReference>
<gene>
    <name evidence="2" type="ORF">QF035_009098</name>
</gene>
<dbReference type="InterPro" id="IPR010982">
    <property type="entry name" value="Lambda_DNA-bd_dom_sf"/>
</dbReference>
<dbReference type="Pfam" id="PF01381">
    <property type="entry name" value="HTH_3"/>
    <property type="match status" value="1"/>
</dbReference>
<evidence type="ECO:0000259" key="1">
    <source>
        <dbReference type="PROSITE" id="PS50943"/>
    </source>
</evidence>
<reference evidence="2 3" key="1">
    <citation type="submission" date="2023-07" db="EMBL/GenBank/DDBJ databases">
        <title>Comparative genomics of wheat-associated soil bacteria to identify genetic determinants of phenazine resistance.</title>
        <authorList>
            <person name="Mouncey N."/>
        </authorList>
    </citation>
    <scope>NUCLEOTIDE SEQUENCE [LARGE SCALE GENOMIC DNA]</scope>
    <source>
        <strain evidence="2 3">V2I4</strain>
    </source>
</reference>
<proteinExistence type="predicted"/>
<accession>A0ABU0T6U6</accession>
<dbReference type="Proteomes" id="UP001230328">
    <property type="component" value="Unassembled WGS sequence"/>
</dbReference>
<dbReference type="SMART" id="SM00530">
    <property type="entry name" value="HTH_XRE"/>
    <property type="match status" value="1"/>
</dbReference>
<sequence>MTSAGDGGPGDVHKELVRRIRKAMTDQKMKQAELARKAEISTGALSNLLNMKSVPEVSTLELLAGALNITGKLLQELLRLRERADARTRRLDAYLVAARRAADEHPYAGVVPGAVLPLASVYQPQQLHRLDDAEDHRDGTLVSANDAAWLSTDDVLSDGKTCIVLAGSGGGKSSLLRMHLATSTEHWLQGAGGDTVPVLVPAVALASQLSLAPALAAAVSANLAPFGLTEALPPEFFAAPPYPDVSWLVLIDGLDEIINLAARRRVLSTIASVRGGPQTELYRFAVATRPLPSEDLDVLGEGLLRYEMEPFSPDDLHQVICRWFHALGRSDADQEAVRLSAALGDAHLTDVARTPLMTAMLCQLHVKESGGSLPRTRGEIYHQFVSLLHAHQHAAGISGVEAQTCAALKRWGIDAVFRAEHTLNGLPKLISYLAAELYDGNTEPALDILTAHPDARPPERLSEYNTEVWRDFLAEALRRSGLLTLRGTELVFLHQSFLEYFAACHATRDQETLANTISTRLRLEVVKWPPERGPGIGDAPERGHMAWVPPPFQSSYLGFLIERAYKDPGMNRLLMRWATDALDGCEFIARQVHLRTRLPVGVADAAASTLDTLARDTLFEHHNRIRAVGSLVELGSQRAQDLLYDLGLGTSFNV</sequence>
<dbReference type="CDD" id="cd00093">
    <property type="entry name" value="HTH_XRE"/>
    <property type="match status" value="1"/>
</dbReference>
<dbReference type="PANTHER" id="PTHR46844">
    <property type="entry name" value="SLR5058 PROTEIN"/>
    <property type="match status" value="1"/>
</dbReference>
<dbReference type="PROSITE" id="PS50943">
    <property type="entry name" value="HTH_CROC1"/>
    <property type="match status" value="1"/>
</dbReference>
<evidence type="ECO:0000313" key="2">
    <source>
        <dbReference type="EMBL" id="MDQ1031516.1"/>
    </source>
</evidence>
<dbReference type="EMBL" id="JAUSZI010000002">
    <property type="protein sequence ID" value="MDQ1031516.1"/>
    <property type="molecule type" value="Genomic_DNA"/>
</dbReference>
<dbReference type="SUPFAM" id="SSF47413">
    <property type="entry name" value="lambda repressor-like DNA-binding domains"/>
    <property type="match status" value="1"/>
</dbReference>
<protein>
    <submittedName>
        <fullName evidence="2">Transcriptional regulator with XRE-family HTH domain</fullName>
    </submittedName>
</protein>
<keyword evidence="3" id="KW-1185">Reference proteome</keyword>
<feature type="domain" description="HTH cro/C1-type" evidence="1">
    <location>
        <begin position="20"/>
        <end position="74"/>
    </location>
</feature>
<dbReference type="PANTHER" id="PTHR46844:SF1">
    <property type="entry name" value="SLR5058 PROTEIN"/>
    <property type="match status" value="1"/>
</dbReference>
<organism evidence="2 3">
    <name type="scientific">Streptomyces umbrinus</name>
    <dbReference type="NCBI Taxonomy" id="67370"/>
    <lineage>
        <taxon>Bacteria</taxon>
        <taxon>Bacillati</taxon>
        <taxon>Actinomycetota</taxon>
        <taxon>Actinomycetes</taxon>
        <taxon>Kitasatosporales</taxon>
        <taxon>Streptomycetaceae</taxon>
        <taxon>Streptomyces</taxon>
        <taxon>Streptomyces phaeochromogenes group</taxon>
    </lineage>
</organism>